<evidence type="ECO:0000256" key="3">
    <source>
        <dbReference type="ARBA" id="ARBA00022737"/>
    </source>
</evidence>
<dbReference type="InterPro" id="IPR015943">
    <property type="entry name" value="WD40/YVTN_repeat-like_dom_sf"/>
</dbReference>
<feature type="compositionally biased region" description="Acidic residues" evidence="7">
    <location>
        <begin position="304"/>
        <end position="339"/>
    </location>
</feature>
<dbReference type="Proteomes" id="UP000078561">
    <property type="component" value="Unassembled WGS sequence"/>
</dbReference>
<dbReference type="SUPFAM" id="SSF50978">
    <property type="entry name" value="WD40 repeat-like"/>
    <property type="match status" value="1"/>
</dbReference>
<gene>
    <name evidence="8" type="primary">ABSGL_04881.1 scaffold 6065</name>
</gene>
<feature type="repeat" description="WD" evidence="6">
    <location>
        <begin position="265"/>
        <end position="298"/>
    </location>
</feature>
<evidence type="ECO:0000256" key="6">
    <source>
        <dbReference type="PROSITE-ProRule" id="PRU00221"/>
    </source>
</evidence>
<dbReference type="InterPro" id="IPR050505">
    <property type="entry name" value="WDR55/POC1"/>
</dbReference>
<evidence type="ECO:0000256" key="4">
    <source>
        <dbReference type="ARBA" id="ARBA00039238"/>
    </source>
</evidence>
<dbReference type="OMA" id="QAIHPTE"/>
<dbReference type="InterPro" id="IPR036322">
    <property type="entry name" value="WD40_repeat_dom_sf"/>
</dbReference>
<dbReference type="STRING" id="4829.A0A163J3A4"/>
<feature type="compositionally biased region" description="Basic residues" evidence="7">
    <location>
        <begin position="377"/>
        <end position="393"/>
    </location>
</feature>
<proteinExistence type="inferred from homology"/>
<dbReference type="PROSITE" id="PS00678">
    <property type="entry name" value="WD_REPEATS_1"/>
    <property type="match status" value="1"/>
</dbReference>
<dbReference type="SMART" id="SM00320">
    <property type="entry name" value="WD40"/>
    <property type="match status" value="7"/>
</dbReference>
<dbReference type="PROSITE" id="PS50082">
    <property type="entry name" value="WD_REPEATS_2"/>
    <property type="match status" value="2"/>
</dbReference>
<dbReference type="AlphaFoldDB" id="A0A163J3A4"/>
<organism evidence="8">
    <name type="scientific">Absidia glauca</name>
    <name type="common">Pin mould</name>
    <dbReference type="NCBI Taxonomy" id="4829"/>
    <lineage>
        <taxon>Eukaryota</taxon>
        <taxon>Fungi</taxon>
        <taxon>Fungi incertae sedis</taxon>
        <taxon>Mucoromycota</taxon>
        <taxon>Mucoromycotina</taxon>
        <taxon>Mucoromycetes</taxon>
        <taxon>Mucorales</taxon>
        <taxon>Cunninghamellaceae</taxon>
        <taxon>Absidia</taxon>
    </lineage>
</organism>
<dbReference type="InParanoid" id="A0A163J3A4"/>
<feature type="repeat" description="WD" evidence="6">
    <location>
        <begin position="137"/>
        <end position="178"/>
    </location>
</feature>
<evidence type="ECO:0000256" key="5">
    <source>
        <dbReference type="ARBA" id="ARBA00039514"/>
    </source>
</evidence>
<evidence type="ECO:0000313" key="8">
    <source>
        <dbReference type="EMBL" id="SAL99280.1"/>
    </source>
</evidence>
<keyword evidence="9" id="KW-1185">Reference proteome</keyword>
<dbReference type="EMBL" id="LT552609">
    <property type="protein sequence ID" value="SAL99280.1"/>
    <property type="molecule type" value="Genomic_DNA"/>
</dbReference>
<dbReference type="OrthoDB" id="2288928at2759"/>
<dbReference type="FunCoup" id="A0A163J3A4">
    <property type="interactions" value="579"/>
</dbReference>
<dbReference type="PROSITE" id="PS50294">
    <property type="entry name" value="WD_REPEATS_REGION"/>
    <property type="match status" value="1"/>
</dbReference>
<evidence type="ECO:0000256" key="7">
    <source>
        <dbReference type="SAM" id="MobiDB-lite"/>
    </source>
</evidence>
<dbReference type="Gene3D" id="2.130.10.10">
    <property type="entry name" value="YVTN repeat-like/Quinoprotein amine dehydrogenase"/>
    <property type="match status" value="2"/>
</dbReference>
<dbReference type="PANTHER" id="PTHR44019:SF20">
    <property type="entry name" value="WD REPEAT-CONTAINING PROTEIN 55"/>
    <property type="match status" value="1"/>
</dbReference>
<reference evidence="8" key="1">
    <citation type="submission" date="2016-04" db="EMBL/GenBank/DDBJ databases">
        <authorList>
            <person name="Evans L.H."/>
            <person name="Alamgir A."/>
            <person name="Owens N."/>
            <person name="Weber N.D."/>
            <person name="Virtaneva K."/>
            <person name="Barbian K."/>
            <person name="Babar A."/>
            <person name="Rosenke K."/>
        </authorList>
    </citation>
    <scope>NUCLEOTIDE SEQUENCE [LARGE SCALE GENOMIC DNA]</scope>
    <source>
        <strain evidence="8">CBS 101.48</strain>
    </source>
</reference>
<evidence type="ECO:0000313" key="9">
    <source>
        <dbReference type="Proteomes" id="UP000078561"/>
    </source>
</evidence>
<accession>A0A163J3A4</accession>
<keyword evidence="3" id="KW-0677">Repeat</keyword>
<dbReference type="PANTHER" id="PTHR44019">
    <property type="entry name" value="WD REPEAT-CONTAINING PROTEIN 55"/>
    <property type="match status" value="1"/>
</dbReference>
<evidence type="ECO:0000256" key="2">
    <source>
        <dbReference type="ARBA" id="ARBA00022574"/>
    </source>
</evidence>
<feature type="region of interest" description="Disordered" evidence="7">
    <location>
        <begin position="304"/>
        <end position="401"/>
    </location>
</feature>
<sequence>MPDQKIPEAIQLDNTVFDFDLHPTEDLVLSGLINGKVHCHRYGVDDHVLLWDCKPFKKSCRGVTFTPDGAHAYGISKDRSIQYLDTATGKVLEHREQTHEHPLNALLCLNEHLLATGDDQGVIKLWDDRKPDPVMTYTEHEDFIAQMVYNENKRTLVVAGGDGYLSTWDIRKPDVAAMSDHMEDELLSVTLVKNNRKAVVGSQDGVLSLWNWGDWGDYKDRIMGHPSSIDAICKLDEDTICTGSSDGIIRLVTILPNGFHGILGDHGEGMPIEQIKLSHDKKYLVSSGHDSSLRFWDVAHLFDEEGAPNDDTKDQDDNEDDEDDDDQDNSGDQDSDEDNDKNQNDDSGTQQPAADHKESDSWDDDSDDSDKDDNSTKRKKTPKKQKVPTKKNKPSTFFADL</sequence>
<dbReference type="InterPro" id="IPR019775">
    <property type="entry name" value="WD40_repeat_CS"/>
</dbReference>
<name>A0A163J3A4_ABSGL</name>
<comment type="similarity">
    <text evidence="1">Belongs to the WD repeat WDR55 family.</text>
</comment>
<protein>
    <recommendedName>
        <fullName evidence="4">WD repeat-containing protein JIP5</fullName>
    </recommendedName>
    <alternativeName>
        <fullName evidence="5">WD repeat-containing protein jip5</fullName>
    </alternativeName>
</protein>
<feature type="compositionally biased region" description="Acidic residues" evidence="7">
    <location>
        <begin position="361"/>
        <end position="371"/>
    </location>
</feature>
<dbReference type="InterPro" id="IPR001680">
    <property type="entry name" value="WD40_rpt"/>
</dbReference>
<dbReference type="Pfam" id="PF24796">
    <property type="entry name" value="WDR55"/>
    <property type="match status" value="1"/>
</dbReference>
<keyword evidence="2 6" id="KW-0853">WD repeat</keyword>
<evidence type="ECO:0000256" key="1">
    <source>
        <dbReference type="ARBA" id="ARBA00007625"/>
    </source>
</evidence>